<dbReference type="SUPFAM" id="SSF55083">
    <property type="entry name" value="6-hydroxymethyl-7,8-dihydropterin pyrophosphokinase, HPPK"/>
    <property type="match status" value="1"/>
</dbReference>
<dbReference type="InterPro" id="IPR035907">
    <property type="entry name" value="Hppk_sf"/>
</dbReference>
<feature type="domain" description="7,8-dihydro-6-hydroxymethylpterin-pyrophosphokinase" evidence="13">
    <location>
        <begin position="6"/>
        <end position="142"/>
    </location>
</feature>
<evidence type="ECO:0000256" key="4">
    <source>
        <dbReference type="ARBA" id="ARBA00016218"/>
    </source>
</evidence>
<evidence type="ECO:0000313" key="14">
    <source>
        <dbReference type="EMBL" id="KHE42270.1"/>
    </source>
</evidence>
<evidence type="ECO:0000259" key="13">
    <source>
        <dbReference type="Pfam" id="PF01288"/>
    </source>
</evidence>
<keyword evidence="9" id="KW-0289">Folate biosynthesis</keyword>
<sequence length="172" mass="18967">MARAIIITGGNMGDVKPRLRQAQQMINAGIGIVLRCSHVYESKAWGFTAADDFKNQAMEVDTDLAPEELLAALQEIEGRLGRDREAEAAEKARTGEPYSSRLIDIDIIFYDDAVVDTPRLKLPHPLMQERDFVLAPLAEIAPEKVHPVLGKTVEQLRGELLARQAAVHNGEA</sequence>
<keyword evidence="7" id="KW-0418">Kinase</keyword>
<dbReference type="EC" id="2.7.6.3" evidence="3"/>
<accession>A0ABR4YJ27</accession>
<dbReference type="EMBL" id="JRGF01000005">
    <property type="protein sequence ID" value="KHE42270.1"/>
    <property type="molecule type" value="Genomic_DNA"/>
</dbReference>
<evidence type="ECO:0000256" key="8">
    <source>
        <dbReference type="ARBA" id="ARBA00022840"/>
    </source>
</evidence>
<proteinExistence type="inferred from homology"/>
<evidence type="ECO:0000256" key="5">
    <source>
        <dbReference type="ARBA" id="ARBA00022679"/>
    </source>
</evidence>
<evidence type="ECO:0000256" key="12">
    <source>
        <dbReference type="ARBA" id="ARBA00033413"/>
    </source>
</evidence>
<evidence type="ECO:0000313" key="15">
    <source>
        <dbReference type="Proteomes" id="UP000030889"/>
    </source>
</evidence>
<dbReference type="InterPro" id="IPR000550">
    <property type="entry name" value="Hppk"/>
</dbReference>
<comment type="pathway">
    <text evidence="1">Cofactor biosynthesis; tetrahydrofolate biosynthesis; 2-amino-4-hydroxy-6-hydroxymethyl-7,8-dihydropteridine diphosphate from 7,8-dihydroneopterin triphosphate: step 4/4.</text>
</comment>
<keyword evidence="5" id="KW-0808">Transferase</keyword>
<reference evidence="14 15" key="1">
    <citation type="submission" date="2014-09" db="EMBL/GenBank/DDBJ databases">
        <title>Alistipes sp. 627, sp. nov., a novel member of the family Rikenellaceae isolated from human faeces.</title>
        <authorList>
            <person name="Shkoporov A.N."/>
            <person name="Chaplin A.V."/>
            <person name="Motuzova O.V."/>
            <person name="Kafarskaia L.I."/>
            <person name="Khokhlova E.V."/>
            <person name="Efimov B.A."/>
        </authorList>
    </citation>
    <scope>NUCLEOTIDE SEQUENCE [LARGE SCALE GENOMIC DNA]</scope>
    <source>
        <strain evidence="14 15">627</strain>
    </source>
</reference>
<protein>
    <recommendedName>
        <fullName evidence="4">2-amino-4-hydroxy-6-hydroxymethyldihydropteridine pyrophosphokinase</fullName>
        <ecNumber evidence="3">2.7.6.3</ecNumber>
    </recommendedName>
    <alternativeName>
        <fullName evidence="11">6-hydroxymethyl-7,8-dihydropterin pyrophosphokinase</fullName>
    </alternativeName>
    <alternativeName>
        <fullName evidence="12">7,8-dihydro-6-hydroxymethylpterin-pyrophosphokinase</fullName>
    </alternativeName>
</protein>
<evidence type="ECO:0000256" key="2">
    <source>
        <dbReference type="ARBA" id="ARBA00005810"/>
    </source>
</evidence>
<dbReference type="Gene3D" id="3.30.70.560">
    <property type="entry name" value="7,8-Dihydro-6-hydroxymethylpterin-pyrophosphokinase HPPK"/>
    <property type="match status" value="1"/>
</dbReference>
<keyword evidence="6" id="KW-0547">Nucleotide-binding</keyword>
<dbReference type="RefSeq" id="WP_022062947.1">
    <property type="nucleotide sequence ID" value="NZ_JRGF01000005.1"/>
</dbReference>
<evidence type="ECO:0000256" key="11">
    <source>
        <dbReference type="ARBA" id="ARBA00029766"/>
    </source>
</evidence>
<comment type="caution">
    <text evidence="14">The sequence shown here is derived from an EMBL/GenBank/DDBJ whole genome shotgun (WGS) entry which is preliminary data.</text>
</comment>
<evidence type="ECO:0000256" key="1">
    <source>
        <dbReference type="ARBA" id="ARBA00005051"/>
    </source>
</evidence>
<evidence type="ECO:0000256" key="10">
    <source>
        <dbReference type="ARBA" id="ARBA00029409"/>
    </source>
</evidence>
<gene>
    <name evidence="14" type="ORF">LG35_05100</name>
</gene>
<evidence type="ECO:0000256" key="9">
    <source>
        <dbReference type="ARBA" id="ARBA00022909"/>
    </source>
</evidence>
<evidence type="ECO:0000256" key="6">
    <source>
        <dbReference type="ARBA" id="ARBA00022741"/>
    </source>
</evidence>
<organism evidence="14 15">
    <name type="scientific">Alistipes inops</name>
    <dbReference type="NCBI Taxonomy" id="1501391"/>
    <lineage>
        <taxon>Bacteria</taxon>
        <taxon>Pseudomonadati</taxon>
        <taxon>Bacteroidota</taxon>
        <taxon>Bacteroidia</taxon>
        <taxon>Bacteroidales</taxon>
        <taxon>Rikenellaceae</taxon>
        <taxon>Alistipes</taxon>
    </lineage>
</organism>
<dbReference type="CDD" id="cd00483">
    <property type="entry name" value="HPPK"/>
    <property type="match status" value="1"/>
</dbReference>
<comment type="function">
    <text evidence="10">Catalyzes the transfer of pyrophosphate from adenosine triphosphate (ATP) to 6-hydroxymethyl-7,8-dihydropterin, an enzymatic step in folate biosynthesis pathway.</text>
</comment>
<dbReference type="PANTHER" id="PTHR43071:SF1">
    <property type="entry name" value="2-AMINO-4-HYDROXY-6-HYDROXYMETHYLDIHYDROPTERIDINE PYROPHOSPHOKINASE"/>
    <property type="match status" value="1"/>
</dbReference>
<dbReference type="NCBIfam" id="TIGR01498">
    <property type="entry name" value="folK"/>
    <property type="match status" value="1"/>
</dbReference>
<evidence type="ECO:0000256" key="7">
    <source>
        <dbReference type="ARBA" id="ARBA00022777"/>
    </source>
</evidence>
<dbReference type="Pfam" id="PF01288">
    <property type="entry name" value="HPPK"/>
    <property type="match status" value="1"/>
</dbReference>
<dbReference type="PANTHER" id="PTHR43071">
    <property type="entry name" value="2-AMINO-4-HYDROXY-6-HYDROXYMETHYLDIHYDROPTERIDINE PYROPHOSPHOKINASE"/>
    <property type="match status" value="1"/>
</dbReference>
<comment type="similarity">
    <text evidence="2">Belongs to the HPPK family.</text>
</comment>
<name>A0ABR4YJ27_9BACT</name>
<dbReference type="Proteomes" id="UP000030889">
    <property type="component" value="Unassembled WGS sequence"/>
</dbReference>
<keyword evidence="8" id="KW-0067">ATP-binding</keyword>
<evidence type="ECO:0000256" key="3">
    <source>
        <dbReference type="ARBA" id="ARBA00013253"/>
    </source>
</evidence>
<keyword evidence="15" id="KW-1185">Reference proteome</keyword>